<accession>A0A251TWB0</accession>
<dbReference type="InParanoid" id="A0A251TWB0"/>
<evidence type="ECO:0000256" key="1">
    <source>
        <dbReference type="SAM" id="MobiDB-lite"/>
    </source>
</evidence>
<feature type="domain" description="FAR1" evidence="2">
    <location>
        <begin position="138"/>
        <end position="230"/>
    </location>
</feature>
<dbReference type="OMA" id="ASINECG"/>
<feature type="compositionally biased region" description="Polar residues" evidence="1">
    <location>
        <begin position="1"/>
        <end position="10"/>
    </location>
</feature>
<dbReference type="Proteomes" id="UP000215914">
    <property type="component" value="Chromosome 9"/>
</dbReference>
<dbReference type="Gramene" id="mRNA:HanXRQr2_Chr01g0012011">
    <property type="protein sequence ID" value="mRNA:HanXRQr2_Chr01g0012011"/>
    <property type="gene ID" value="HanXRQr2_Chr01g0012011"/>
</dbReference>
<gene>
    <name evidence="5" type="ORF">HannXRQ_Chr09g0259991</name>
    <name evidence="4" type="ORF">HanXRQr2_Chr01g0012011</name>
</gene>
<dbReference type="OrthoDB" id="2402896at2759"/>
<dbReference type="EMBL" id="CM007898">
    <property type="protein sequence ID" value="OTG15400.1"/>
    <property type="molecule type" value="Genomic_DNA"/>
</dbReference>
<dbReference type="PANTHER" id="PTHR47718:SF12">
    <property type="entry name" value="PROTEIN FAR1-RELATED SEQUENCE"/>
    <property type="match status" value="1"/>
</dbReference>
<feature type="domain" description="MULE transposase" evidence="3">
    <location>
        <begin position="350"/>
        <end position="386"/>
    </location>
</feature>
<proteinExistence type="predicted"/>
<evidence type="ECO:0000313" key="4">
    <source>
        <dbReference type="EMBL" id="KAF5821279.1"/>
    </source>
</evidence>
<reference evidence="5" key="2">
    <citation type="submission" date="2017-02" db="EMBL/GenBank/DDBJ databases">
        <title>Sunflower complete genome.</title>
        <authorList>
            <person name="Langlade N."/>
            <person name="Munos S."/>
        </authorList>
    </citation>
    <scope>NUCLEOTIDE SEQUENCE [LARGE SCALE GENOMIC DNA]</scope>
    <source>
        <tissue evidence="5">Leaves</tissue>
    </source>
</reference>
<evidence type="ECO:0000259" key="3">
    <source>
        <dbReference type="Pfam" id="PF10551"/>
    </source>
</evidence>
<dbReference type="InterPro" id="IPR018289">
    <property type="entry name" value="MULE_transposase_dom"/>
</dbReference>
<dbReference type="InterPro" id="IPR004330">
    <property type="entry name" value="FAR1_DNA_bnd_dom"/>
</dbReference>
<organism evidence="5 6">
    <name type="scientific">Helianthus annuus</name>
    <name type="common">Common sunflower</name>
    <dbReference type="NCBI Taxonomy" id="4232"/>
    <lineage>
        <taxon>Eukaryota</taxon>
        <taxon>Viridiplantae</taxon>
        <taxon>Streptophyta</taxon>
        <taxon>Embryophyta</taxon>
        <taxon>Tracheophyta</taxon>
        <taxon>Spermatophyta</taxon>
        <taxon>Magnoliopsida</taxon>
        <taxon>eudicotyledons</taxon>
        <taxon>Gunneridae</taxon>
        <taxon>Pentapetalae</taxon>
        <taxon>asterids</taxon>
        <taxon>campanulids</taxon>
        <taxon>Asterales</taxon>
        <taxon>Asteraceae</taxon>
        <taxon>Asteroideae</taxon>
        <taxon>Heliantheae alliance</taxon>
        <taxon>Heliantheae</taxon>
        <taxon>Helianthus</taxon>
    </lineage>
</organism>
<dbReference type="EMBL" id="MNCJ02000316">
    <property type="protein sequence ID" value="KAF5821279.1"/>
    <property type="molecule type" value="Genomic_DNA"/>
</dbReference>
<dbReference type="PANTHER" id="PTHR47718">
    <property type="entry name" value="OS01G0519700 PROTEIN"/>
    <property type="match status" value="1"/>
</dbReference>
<name>A0A251TWB0_HELAN</name>
<sequence length="388" mass="44170">MADSNSQQHRTVAGGTGTPNLNDDTGSPLNVVPHNLSLHFAFNEDEDALVESRVTQDPEPISSELPASLLNQNGPNDDEDGVQDCTFTQLLSTGVHADEEFYVHHTPNGTRIWCPNVPIVLKPVVGSVYETWKDVFTMYKDYAVYSGFSIRKGQTKRWKGFVTHQYIRCTKYSKPQIKRKTDTLEQSTLSIRQSNFTVTDCKASILVKFCEGSSTCTVVRFHEHHNHPFVERFNRDLSRISRKLPFASKQFIHNMSLNRIGPIVSHRVLVSLMGGHHNVRGTPTDFKNWSQSVRLYIGDRDAQLVIDRLKERSESLPDFYHEFVVEKGQLRSIFWADEISKINYEVFGDVLAFDATYHTNKYSMIFVPFTGVDNHKKCVTFGAGLLFQ</sequence>
<dbReference type="AlphaFoldDB" id="A0A251TWB0"/>
<dbReference type="Pfam" id="PF03101">
    <property type="entry name" value="FAR1"/>
    <property type="match status" value="1"/>
</dbReference>
<reference evidence="4 6" key="1">
    <citation type="journal article" date="2017" name="Nature">
        <title>The sunflower genome provides insights into oil metabolism, flowering and Asterid evolution.</title>
        <authorList>
            <person name="Badouin H."/>
            <person name="Gouzy J."/>
            <person name="Grassa C.J."/>
            <person name="Murat F."/>
            <person name="Staton S.E."/>
            <person name="Cottret L."/>
            <person name="Lelandais-Briere C."/>
            <person name="Owens G.L."/>
            <person name="Carrere S."/>
            <person name="Mayjonade B."/>
            <person name="Legrand L."/>
            <person name="Gill N."/>
            <person name="Kane N.C."/>
            <person name="Bowers J.E."/>
            <person name="Hubner S."/>
            <person name="Bellec A."/>
            <person name="Berard A."/>
            <person name="Berges H."/>
            <person name="Blanchet N."/>
            <person name="Boniface M.C."/>
            <person name="Brunel D."/>
            <person name="Catrice O."/>
            <person name="Chaidir N."/>
            <person name="Claudel C."/>
            <person name="Donnadieu C."/>
            <person name="Faraut T."/>
            <person name="Fievet G."/>
            <person name="Helmstetter N."/>
            <person name="King M."/>
            <person name="Knapp S.J."/>
            <person name="Lai Z."/>
            <person name="Le Paslier M.C."/>
            <person name="Lippi Y."/>
            <person name="Lorenzon L."/>
            <person name="Mandel J.R."/>
            <person name="Marage G."/>
            <person name="Marchand G."/>
            <person name="Marquand E."/>
            <person name="Bret-Mestries E."/>
            <person name="Morien E."/>
            <person name="Nambeesan S."/>
            <person name="Nguyen T."/>
            <person name="Pegot-Espagnet P."/>
            <person name="Pouilly N."/>
            <person name="Raftis F."/>
            <person name="Sallet E."/>
            <person name="Schiex T."/>
            <person name="Thomas J."/>
            <person name="Vandecasteele C."/>
            <person name="Vares D."/>
            <person name="Vear F."/>
            <person name="Vautrin S."/>
            <person name="Crespi M."/>
            <person name="Mangin B."/>
            <person name="Burke J.M."/>
            <person name="Salse J."/>
            <person name="Munos S."/>
            <person name="Vincourt P."/>
            <person name="Rieseberg L.H."/>
            <person name="Langlade N.B."/>
        </authorList>
    </citation>
    <scope>NUCLEOTIDE SEQUENCE [LARGE SCALE GENOMIC DNA]</scope>
    <source>
        <strain evidence="6">cv. SF193</strain>
        <tissue evidence="4">Leaves</tissue>
    </source>
</reference>
<reference evidence="4" key="3">
    <citation type="submission" date="2020-06" db="EMBL/GenBank/DDBJ databases">
        <title>Helianthus annuus Genome sequencing and assembly Release 2.</title>
        <authorList>
            <person name="Gouzy J."/>
            <person name="Langlade N."/>
            <person name="Munos S."/>
        </authorList>
    </citation>
    <scope>NUCLEOTIDE SEQUENCE</scope>
    <source>
        <tissue evidence="4">Leaves</tissue>
    </source>
</reference>
<feature type="region of interest" description="Disordered" evidence="1">
    <location>
        <begin position="50"/>
        <end position="79"/>
    </location>
</feature>
<protein>
    <submittedName>
        <fullName evidence="5">Putative FAR1 DNA binding domain, FHY3/FAR1 family</fullName>
    </submittedName>
    <submittedName>
        <fullName evidence="4">Transcription factor FAR family</fullName>
    </submittedName>
</protein>
<feature type="region of interest" description="Disordered" evidence="1">
    <location>
        <begin position="1"/>
        <end position="30"/>
    </location>
</feature>
<dbReference type="Pfam" id="PF10551">
    <property type="entry name" value="MULE"/>
    <property type="match status" value="1"/>
</dbReference>
<evidence type="ECO:0000313" key="5">
    <source>
        <dbReference type="EMBL" id="OTG15400.1"/>
    </source>
</evidence>
<feature type="compositionally biased region" description="Polar residues" evidence="1">
    <location>
        <begin position="18"/>
        <end position="28"/>
    </location>
</feature>
<keyword evidence="6" id="KW-1185">Reference proteome</keyword>
<evidence type="ECO:0000259" key="2">
    <source>
        <dbReference type="Pfam" id="PF03101"/>
    </source>
</evidence>
<evidence type="ECO:0000313" key="6">
    <source>
        <dbReference type="Proteomes" id="UP000215914"/>
    </source>
</evidence>